<name>A0A9X3D1W1_9ACTN</name>
<evidence type="ECO:0000256" key="3">
    <source>
        <dbReference type="ARBA" id="ARBA00023163"/>
    </source>
</evidence>
<organism evidence="6 7">
    <name type="scientific">Gordonia aquimaris</name>
    <dbReference type="NCBI Taxonomy" id="2984863"/>
    <lineage>
        <taxon>Bacteria</taxon>
        <taxon>Bacillati</taxon>
        <taxon>Actinomycetota</taxon>
        <taxon>Actinomycetes</taxon>
        <taxon>Mycobacteriales</taxon>
        <taxon>Gordoniaceae</taxon>
        <taxon>Gordonia</taxon>
    </lineage>
</organism>
<evidence type="ECO:0000256" key="4">
    <source>
        <dbReference type="SAM" id="MobiDB-lite"/>
    </source>
</evidence>
<evidence type="ECO:0000313" key="6">
    <source>
        <dbReference type="EMBL" id="MCX2963287.1"/>
    </source>
</evidence>
<accession>A0A9X3D1W1</accession>
<dbReference type="InterPro" id="IPR009057">
    <property type="entry name" value="Homeodomain-like_sf"/>
</dbReference>
<reference evidence="6" key="1">
    <citation type="submission" date="2022-10" db="EMBL/GenBank/DDBJ databases">
        <title>WGS of marine actinomycetes from Thailand.</title>
        <authorList>
            <person name="Thawai C."/>
        </authorList>
    </citation>
    <scope>NUCLEOTIDE SEQUENCE</scope>
    <source>
        <strain evidence="6">SW21</strain>
    </source>
</reference>
<dbReference type="InterPro" id="IPR050204">
    <property type="entry name" value="AraC_XylS_family_regulators"/>
</dbReference>
<dbReference type="Proteomes" id="UP001143347">
    <property type="component" value="Unassembled WGS sequence"/>
</dbReference>
<dbReference type="PANTHER" id="PTHR46796:SF6">
    <property type="entry name" value="ARAC SUBFAMILY"/>
    <property type="match status" value="1"/>
</dbReference>
<dbReference type="SMART" id="SM00342">
    <property type="entry name" value="HTH_ARAC"/>
    <property type="match status" value="1"/>
</dbReference>
<evidence type="ECO:0000313" key="7">
    <source>
        <dbReference type="Proteomes" id="UP001143347"/>
    </source>
</evidence>
<dbReference type="PANTHER" id="PTHR46796">
    <property type="entry name" value="HTH-TYPE TRANSCRIPTIONAL ACTIVATOR RHAS-RELATED"/>
    <property type="match status" value="1"/>
</dbReference>
<feature type="region of interest" description="Disordered" evidence="4">
    <location>
        <begin position="1"/>
        <end position="26"/>
    </location>
</feature>
<keyword evidence="7" id="KW-1185">Reference proteome</keyword>
<sequence length="361" mass="38737">MNTGELAGSGATASAVPSAATGLSEKQVRHWRDRMGVGDDPTRFARASHIDQAVSTDGNQTPALVDVIGRPDPDDYAEIVYSRQLSVLGVFAALRTPATAERTPSLIRRAPERAILVCSQLSAGGGHLDLDGRRHEFQHPSDLLVLDYSTPFRLSTDAVTDPVGIWVPAEVLGRDGDCIQHEIESVQSSPLARATGAFIVTLAVTAAVRGADIDTETELAAVDLVRDLLGAAGGTPPRSTGNGVIVREAARALIRRNFRDPDYSPDHIATALYMSRRNLYRRLAEAGSSPAALIAEQRLERARHLLGSTRAPMIDHVAKSAGFSSPATLRRHFRAKYGVSPERYRRDHRLDDAAASAGDGS</sequence>
<dbReference type="Gene3D" id="1.10.10.60">
    <property type="entry name" value="Homeodomain-like"/>
    <property type="match status" value="1"/>
</dbReference>
<keyword evidence="3" id="KW-0804">Transcription</keyword>
<comment type="caution">
    <text evidence="6">The sequence shown here is derived from an EMBL/GenBank/DDBJ whole genome shotgun (WGS) entry which is preliminary data.</text>
</comment>
<protein>
    <submittedName>
        <fullName evidence="6">AraC family transcriptional regulator</fullName>
    </submittedName>
</protein>
<keyword evidence="2" id="KW-0238">DNA-binding</keyword>
<evidence type="ECO:0000259" key="5">
    <source>
        <dbReference type="PROSITE" id="PS01124"/>
    </source>
</evidence>
<gene>
    <name evidence="6" type="ORF">OSB52_04185</name>
</gene>
<dbReference type="InterPro" id="IPR018060">
    <property type="entry name" value="HTH_AraC"/>
</dbReference>
<dbReference type="RefSeq" id="WP_266060345.1">
    <property type="nucleotide sequence ID" value="NZ_JAPKFM010000003.1"/>
</dbReference>
<dbReference type="PROSITE" id="PS01124">
    <property type="entry name" value="HTH_ARAC_FAMILY_2"/>
    <property type="match status" value="1"/>
</dbReference>
<feature type="domain" description="HTH araC/xylS-type" evidence="5">
    <location>
        <begin position="248"/>
        <end position="347"/>
    </location>
</feature>
<dbReference type="GO" id="GO:0003700">
    <property type="term" value="F:DNA-binding transcription factor activity"/>
    <property type="evidence" value="ECO:0007669"/>
    <property type="project" value="InterPro"/>
</dbReference>
<dbReference type="AlphaFoldDB" id="A0A9X3D1W1"/>
<dbReference type="GO" id="GO:0043565">
    <property type="term" value="F:sequence-specific DNA binding"/>
    <property type="evidence" value="ECO:0007669"/>
    <property type="project" value="InterPro"/>
</dbReference>
<dbReference type="Pfam" id="PF12833">
    <property type="entry name" value="HTH_18"/>
    <property type="match status" value="1"/>
</dbReference>
<keyword evidence="1" id="KW-0805">Transcription regulation</keyword>
<evidence type="ECO:0000256" key="2">
    <source>
        <dbReference type="ARBA" id="ARBA00023125"/>
    </source>
</evidence>
<dbReference type="SUPFAM" id="SSF46689">
    <property type="entry name" value="Homeodomain-like"/>
    <property type="match status" value="1"/>
</dbReference>
<dbReference type="EMBL" id="JAPKFM010000003">
    <property type="protein sequence ID" value="MCX2963287.1"/>
    <property type="molecule type" value="Genomic_DNA"/>
</dbReference>
<proteinExistence type="predicted"/>
<evidence type="ECO:0000256" key="1">
    <source>
        <dbReference type="ARBA" id="ARBA00023015"/>
    </source>
</evidence>